<reference evidence="1 2" key="1">
    <citation type="submission" date="2023-11" db="EMBL/GenBank/DDBJ databases">
        <title>MicrobeMod: A computational toolkit for identifying prokaryotic methylation and restriction-modification with nanopore sequencing.</title>
        <authorList>
            <person name="Crits-Christoph A."/>
            <person name="Kang S.C."/>
            <person name="Lee H."/>
            <person name="Ostrov N."/>
        </authorList>
    </citation>
    <scope>NUCLEOTIDE SEQUENCE [LARGE SCALE GENOMIC DNA]</scope>
    <source>
        <strain evidence="1 2">ATCC 49870</strain>
    </source>
</reference>
<dbReference type="RefSeq" id="WP_322520717.1">
    <property type="nucleotide sequence ID" value="NZ_CP140153.1"/>
</dbReference>
<name>A0ABZ0YU41_9GAMM</name>
<dbReference type="Proteomes" id="UP001327459">
    <property type="component" value="Chromosome"/>
</dbReference>
<accession>A0ABZ0YU41</accession>
<protein>
    <submittedName>
        <fullName evidence="1">Uncharacterized protein</fullName>
    </submittedName>
</protein>
<gene>
    <name evidence="1" type="ORF">SR882_07925</name>
</gene>
<sequence>MALIDVRAVSGAIAILFGSFEPRTGELIDKILQSALELSPLTVYVVQGVLCWAEV</sequence>
<organism evidence="1 2">
    <name type="scientific">Guyparkeria halophila</name>
    <dbReference type="NCBI Taxonomy" id="47960"/>
    <lineage>
        <taxon>Bacteria</taxon>
        <taxon>Pseudomonadati</taxon>
        <taxon>Pseudomonadota</taxon>
        <taxon>Gammaproteobacteria</taxon>
        <taxon>Chromatiales</taxon>
        <taxon>Thioalkalibacteraceae</taxon>
        <taxon>Guyparkeria</taxon>
    </lineage>
</organism>
<proteinExistence type="predicted"/>
<dbReference type="EMBL" id="CP140153">
    <property type="protein sequence ID" value="WQH15691.1"/>
    <property type="molecule type" value="Genomic_DNA"/>
</dbReference>
<evidence type="ECO:0000313" key="1">
    <source>
        <dbReference type="EMBL" id="WQH15691.1"/>
    </source>
</evidence>
<evidence type="ECO:0000313" key="2">
    <source>
        <dbReference type="Proteomes" id="UP001327459"/>
    </source>
</evidence>
<keyword evidence="2" id="KW-1185">Reference proteome</keyword>